<organism evidence="5 6">
    <name type="scientific">Dibothriocephalus latus</name>
    <name type="common">Fish tapeworm</name>
    <name type="synonym">Diphyllobothrium latum</name>
    <dbReference type="NCBI Taxonomy" id="60516"/>
    <lineage>
        <taxon>Eukaryota</taxon>
        <taxon>Metazoa</taxon>
        <taxon>Spiralia</taxon>
        <taxon>Lophotrochozoa</taxon>
        <taxon>Platyhelminthes</taxon>
        <taxon>Cestoda</taxon>
        <taxon>Eucestoda</taxon>
        <taxon>Diphyllobothriidea</taxon>
        <taxon>Diphyllobothriidae</taxon>
        <taxon>Dibothriocephalus</taxon>
    </lineage>
</organism>
<reference evidence="5 6" key="1">
    <citation type="submission" date="2018-11" db="EMBL/GenBank/DDBJ databases">
        <authorList>
            <consortium name="Pathogen Informatics"/>
        </authorList>
    </citation>
    <scope>NUCLEOTIDE SEQUENCE [LARGE SCALE GENOMIC DNA]</scope>
</reference>
<evidence type="ECO:0008006" key="7">
    <source>
        <dbReference type="Google" id="ProtNLM"/>
    </source>
</evidence>
<dbReference type="Pfam" id="PF13917">
    <property type="entry name" value="zf-CCHC_3"/>
    <property type="match status" value="1"/>
</dbReference>
<evidence type="ECO:0000256" key="2">
    <source>
        <dbReference type="ARBA" id="ARBA00022771"/>
    </source>
</evidence>
<dbReference type="GO" id="GO:0008270">
    <property type="term" value="F:zinc ion binding"/>
    <property type="evidence" value="ECO:0007669"/>
    <property type="project" value="UniProtKB-KW"/>
</dbReference>
<dbReference type="PANTHER" id="PTHR31437">
    <property type="entry name" value="SREK1IP1 FAMILY MEMBER"/>
    <property type="match status" value="1"/>
</dbReference>
<dbReference type="OrthoDB" id="5984709at2759"/>
<feature type="region of interest" description="Disordered" evidence="4">
    <location>
        <begin position="71"/>
        <end position="90"/>
    </location>
</feature>
<name>A0A3P7P0E6_DIBLA</name>
<evidence type="ECO:0000313" key="5">
    <source>
        <dbReference type="EMBL" id="VDN11336.1"/>
    </source>
</evidence>
<protein>
    <recommendedName>
        <fullName evidence="7">CCHC-type domain-containing protein</fullName>
    </recommendedName>
</protein>
<proteinExistence type="predicted"/>
<keyword evidence="2" id="KW-0863">Zinc-finger</keyword>
<feature type="compositionally biased region" description="Basic residues" evidence="4">
    <location>
        <begin position="75"/>
        <end position="90"/>
    </location>
</feature>
<dbReference type="Proteomes" id="UP000281553">
    <property type="component" value="Unassembled WGS sequence"/>
</dbReference>
<dbReference type="AlphaFoldDB" id="A0A3P7P0E6"/>
<sequence length="90" mass="9641">MDPPKPPTQTFRAGCKKCGFTGHLTFQCRNYLRADAAGGVVLDVESTSSESEVDEVLKAAIEAKQAELEAAAAKAAKKASKKKKKKHHGQ</sequence>
<keyword evidence="3" id="KW-0862">Zinc</keyword>
<dbReference type="PANTHER" id="PTHR31437:SF1">
    <property type="entry name" value="PROTEIN SREK1IP1"/>
    <property type="match status" value="1"/>
</dbReference>
<dbReference type="EMBL" id="UYRU01051227">
    <property type="protein sequence ID" value="VDN11336.1"/>
    <property type="molecule type" value="Genomic_DNA"/>
</dbReference>
<gene>
    <name evidence="5" type="ORF">DILT_LOCUS7167</name>
</gene>
<evidence type="ECO:0000256" key="3">
    <source>
        <dbReference type="ARBA" id="ARBA00022833"/>
    </source>
</evidence>
<accession>A0A3P7P0E6</accession>
<keyword evidence="1" id="KW-0479">Metal-binding</keyword>
<evidence type="ECO:0000256" key="4">
    <source>
        <dbReference type="SAM" id="MobiDB-lite"/>
    </source>
</evidence>
<evidence type="ECO:0000313" key="6">
    <source>
        <dbReference type="Proteomes" id="UP000281553"/>
    </source>
</evidence>
<keyword evidence="6" id="KW-1185">Reference proteome</keyword>
<evidence type="ECO:0000256" key="1">
    <source>
        <dbReference type="ARBA" id="ARBA00022723"/>
    </source>
</evidence>